<evidence type="ECO:0000259" key="2">
    <source>
        <dbReference type="Pfam" id="PF08547"/>
    </source>
</evidence>
<sequence length="305" mass="33840">MKLIRTTTLFLASITDAFVVPSKHHLLSLSSSLNMSSTSNASSLNEAKQYISYAISVGAPAYNAGDVQKCADTYKDAAKKIIPILPPVFQTKLKSEIEDFANSNPDAKAWALRRIFDSIMDYTQPIVPMDTSDNNISYEQFTSNQIGQPIQVMDNVMGGMSTGEWGPNSNTFSGVTSLANNGGFASIRWRFNNIQNWSYAKGIYIKGLKHSNPDEHTFSILLKDDMCERVRLTNYKAVFANPEQSNQTLYIPFSVFNTMEQMGRSLVGSPVFNPSAVTEIGLMAIKPSVVGDFQLDFDEWGLYML</sequence>
<dbReference type="InterPro" id="IPR008979">
    <property type="entry name" value="Galactose-bd-like_sf"/>
</dbReference>
<name>A0ABD3QQS0_9STRA</name>
<evidence type="ECO:0000313" key="4">
    <source>
        <dbReference type="Proteomes" id="UP001530400"/>
    </source>
</evidence>
<dbReference type="SUPFAM" id="SSF49785">
    <property type="entry name" value="Galactose-binding domain-like"/>
    <property type="match status" value="1"/>
</dbReference>
<evidence type="ECO:0000256" key="1">
    <source>
        <dbReference type="ARBA" id="ARBA00007884"/>
    </source>
</evidence>
<feature type="domain" description="NADH:ubiquinone oxidoreductase intermediate-associated protein 30" evidence="2">
    <location>
        <begin position="151"/>
        <end position="296"/>
    </location>
</feature>
<protein>
    <recommendedName>
        <fullName evidence="2">NADH:ubiquinone oxidoreductase intermediate-associated protein 30 domain-containing protein</fullName>
    </recommendedName>
</protein>
<dbReference type="Pfam" id="PF08547">
    <property type="entry name" value="CIA30"/>
    <property type="match status" value="1"/>
</dbReference>
<reference evidence="3 4" key="1">
    <citation type="submission" date="2024-10" db="EMBL/GenBank/DDBJ databases">
        <title>Updated reference genomes for cyclostephanoid diatoms.</title>
        <authorList>
            <person name="Roberts W.R."/>
            <person name="Alverson A.J."/>
        </authorList>
    </citation>
    <scope>NUCLEOTIDE SEQUENCE [LARGE SCALE GENOMIC DNA]</scope>
    <source>
        <strain evidence="3 4">AJA010-31</strain>
    </source>
</reference>
<organism evidence="3 4">
    <name type="scientific">Cyclotella atomus</name>
    <dbReference type="NCBI Taxonomy" id="382360"/>
    <lineage>
        <taxon>Eukaryota</taxon>
        <taxon>Sar</taxon>
        <taxon>Stramenopiles</taxon>
        <taxon>Ochrophyta</taxon>
        <taxon>Bacillariophyta</taxon>
        <taxon>Coscinodiscophyceae</taxon>
        <taxon>Thalassiosirophycidae</taxon>
        <taxon>Stephanodiscales</taxon>
        <taxon>Stephanodiscaceae</taxon>
        <taxon>Cyclotella</taxon>
    </lineage>
</organism>
<keyword evidence="4" id="KW-1185">Reference proteome</keyword>
<comment type="caution">
    <text evidence="3">The sequence shown here is derived from an EMBL/GenBank/DDBJ whole genome shotgun (WGS) entry which is preliminary data.</text>
</comment>
<dbReference type="EMBL" id="JALLPJ020000167">
    <property type="protein sequence ID" value="KAL3800205.1"/>
    <property type="molecule type" value="Genomic_DNA"/>
</dbReference>
<gene>
    <name evidence="3" type="ORF">ACHAWO_011433</name>
</gene>
<comment type="similarity">
    <text evidence="1">Belongs to the CIA30 family.</text>
</comment>
<proteinExistence type="inferred from homology"/>
<accession>A0ABD3QQS0</accession>
<dbReference type="AlphaFoldDB" id="A0ABD3QQS0"/>
<dbReference type="Proteomes" id="UP001530400">
    <property type="component" value="Unassembled WGS sequence"/>
</dbReference>
<dbReference type="InterPro" id="IPR013857">
    <property type="entry name" value="NADH-UbQ_OxRdtase-assoc_prot30"/>
</dbReference>
<evidence type="ECO:0000313" key="3">
    <source>
        <dbReference type="EMBL" id="KAL3800205.1"/>
    </source>
</evidence>
<dbReference type="InterPro" id="IPR039131">
    <property type="entry name" value="NDUFAF1"/>
</dbReference>
<dbReference type="PANTHER" id="PTHR13194">
    <property type="entry name" value="COMPLEX I INTERMEDIATE-ASSOCIATED PROTEIN 30"/>
    <property type="match status" value="1"/>
</dbReference>
<dbReference type="PANTHER" id="PTHR13194:SF19">
    <property type="entry name" value="NAD(P)-BINDING ROSSMANN-FOLD SUPERFAMILY PROTEIN"/>
    <property type="match status" value="1"/>
</dbReference>